<dbReference type="Pfam" id="PF03454">
    <property type="entry name" value="MoeA_C"/>
    <property type="match status" value="1"/>
</dbReference>
<dbReference type="GO" id="GO:0032324">
    <property type="term" value="P:molybdopterin cofactor biosynthetic process"/>
    <property type="evidence" value="ECO:0007669"/>
    <property type="project" value="InterPro"/>
</dbReference>
<dbReference type="Gene3D" id="2.40.340.10">
    <property type="entry name" value="MoeA, C-terminal, domain IV"/>
    <property type="match status" value="1"/>
</dbReference>
<dbReference type="InterPro" id="IPR036688">
    <property type="entry name" value="MoeA_C_domain_IV_sf"/>
</dbReference>
<keyword evidence="3" id="KW-1185">Reference proteome</keyword>
<name>A0A9W8E7P0_9FUNG</name>
<gene>
    <name evidence="2" type="ORF">H4R34_006399</name>
</gene>
<dbReference type="SUPFAM" id="SSF63867">
    <property type="entry name" value="MoeA C-terminal domain-like"/>
    <property type="match status" value="1"/>
</dbReference>
<comment type="caution">
    <text evidence="2">The sequence shown here is derived from an EMBL/GenBank/DDBJ whole genome shotgun (WGS) entry which is preliminary data.</text>
</comment>
<organism evidence="2 3">
    <name type="scientific">Dimargaris verticillata</name>
    <dbReference type="NCBI Taxonomy" id="2761393"/>
    <lineage>
        <taxon>Eukaryota</taxon>
        <taxon>Fungi</taxon>
        <taxon>Fungi incertae sedis</taxon>
        <taxon>Zoopagomycota</taxon>
        <taxon>Kickxellomycotina</taxon>
        <taxon>Dimargaritomycetes</taxon>
        <taxon>Dimargaritales</taxon>
        <taxon>Dimargaritaceae</taxon>
        <taxon>Dimargaris</taxon>
    </lineage>
</organism>
<dbReference type="InterPro" id="IPR005111">
    <property type="entry name" value="MoeA_C_domain_IV"/>
</dbReference>
<feature type="domain" description="MoeA C-terminal" evidence="1">
    <location>
        <begin position="11"/>
        <end position="49"/>
    </location>
</feature>
<evidence type="ECO:0000313" key="2">
    <source>
        <dbReference type="EMBL" id="KAJ1967322.1"/>
    </source>
</evidence>
<evidence type="ECO:0000259" key="1">
    <source>
        <dbReference type="Pfam" id="PF03454"/>
    </source>
</evidence>
<accession>A0A9W8E7P0</accession>
<dbReference type="EMBL" id="JANBQB010002376">
    <property type="protein sequence ID" value="KAJ1967322.1"/>
    <property type="molecule type" value="Genomic_DNA"/>
</dbReference>
<dbReference type="AlphaFoldDB" id="A0A9W8E7P0"/>
<reference evidence="2" key="1">
    <citation type="submission" date="2022-07" db="EMBL/GenBank/DDBJ databases">
        <title>Phylogenomic reconstructions and comparative analyses of Kickxellomycotina fungi.</title>
        <authorList>
            <person name="Reynolds N.K."/>
            <person name="Stajich J.E."/>
            <person name="Barry K."/>
            <person name="Grigoriev I.V."/>
            <person name="Crous P."/>
            <person name="Smith M.E."/>
        </authorList>
    </citation>
    <scope>NUCLEOTIDE SEQUENCE</scope>
    <source>
        <strain evidence="2">RSA 567</strain>
    </source>
</reference>
<proteinExistence type="predicted"/>
<protein>
    <recommendedName>
        <fullName evidence="1">MoeA C-terminal domain-containing protein</fullName>
    </recommendedName>
</protein>
<evidence type="ECO:0000313" key="3">
    <source>
        <dbReference type="Proteomes" id="UP001151582"/>
    </source>
</evidence>
<feature type="non-terminal residue" evidence="2">
    <location>
        <position position="1"/>
    </location>
</feature>
<sequence length="56" mass="5957">APLMVWSASDQQQSSRLMSVFKSNALIVLPPKNAGQSVLESGDMVSVILIDTLLAV</sequence>
<dbReference type="Proteomes" id="UP001151582">
    <property type="component" value="Unassembled WGS sequence"/>
</dbReference>